<sequence length="215" mass="22135">MGRVLPWAAVVALVVAVLVAGWTAPPRPAPVGSDTLGPDNGEAVADYLTRAADSLTEADAAGALEHWGLVSFADTVAVDRVVELADEVRVGQVLLRVPLDRVQTPLVPVAVPENPEAVRRAPSVAAGRLGLVEFGTERAERIAAVSAERLAAGCECVVAVVLRGTAAQFRAVADEPDVRAVEVLPADAVAGRFAVTPLLPTHVGTVVPGPDDGEV</sequence>
<keyword evidence="2" id="KW-1185">Reference proteome</keyword>
<dbReference type="RefSeq" id="WP_064062930.1">
    <property type="nucleotide sequence ID" value="NZ_LPZN01000006.1"/>
</dbReference>
<name>A0A379LZ26_9NOCA</name>
<evidence type="ECO:0000313" key="1">
    <source>
        <dbReference type="EMBL" id="SUE14395.1"/>
    </source>
</evidence>
<proteinExistence type="predicted"/>
<evidence type="ECO:0000313" key="2">
    <source>
        <dbReference type="Proteomes" id="UP000254569"/>
    </source>
</evidence>
<reference evidence="1 2" key="1">
    <citation type="submission" date="2018-06" db="EMBL/GenBank/DDBJ databases">
        <authorList>
            <consortium name="Pathogen Informatics"/>
            <person name="Doyle S."/>
        </authorList>
    </citation>
    <scope>NUCLEOTIDE SEQUENCE [LARGE SCALE GENOMIC DNA]</scope>
    <source>
        <strain evidence="1 2">NCTC13296</strain>
    </source>
</reference>
<dbReference type="Proteomes" id="UP000254569">
    <property type="component" value="Unassembled WGS sequence"/>
</dbReference>
<protein>
    <submittedName>
        <fullName evidence="1">Uncharacterized protein</fullName>
    </submittedName>
</protein>
<organism evidence="1 2">
    <name type="scientific">Rhodococcus gordoniae</name>
    <dbReference type="NCBI Taxonomy" id="223392"/>
    <lineage>
        <taxon>Bacteria</taxon>
        <taxon>Bacillati</taxon>
        <taxon>Actinomycetota</taxon>
        <taxon>Actinomycetes</taxon>
        <taxon>Mycobacteriales</taxon>
        <taxon>Nocardiaceae</taxon>
        <taxon>Rhodococcus</taxon>
    </lineage>
</organism>
<dbReference type="AlphaFoldDB" id="A0A379LZ26"/>
<accession>A0A379LZ26</accession>
<dbReference type="EMBL" id="UGVI01000001">
    <property type="protein sequence ID" value="SUE14395.1"/>
    <property type="molecule type" value="Genomic_DNA"/>
</dbReference>
<dbReference type="OrthoDB" id="4775484at2"/>
<gene>
    <name evidence="1" type="ORF">NCTC13296_01235</name>
</gene>